<dbReference type="InterPro" id="IPR038109">
    <property type="entry name" value="DNA_bind_recomb_sf"/>
</dbReference>
<organism evidence="4 5">
    <name type="scientific">Streptococcus anginosus</name>
    <dbReference type="NCBI Taxonomy" id="1328"/>
    <lineage>
        <taxon>Bacteria</taxon>
        <taxon>Bacillati</taxon>
        <taxon>Bacillota</taxon>
        <taxon>Bacilli</taxon>
        <taxon>Lactobacillales</taxon>
        <taxon>Streptococcaceae</taxon>
        <taxon>Streptococcus</taxon>
        <taxon>Streptococcus anginosus group</taxon>
    </lineage>
</organism>
<dbReference type="SUPFAM" id="SSF53041">
    <property type="entry name" value="Resolvase-like"/>
    <property type="match status" value="1"/>
</dbReference>
<feature type="coiled-coil region" evidence="1">
    <location>
        <begin position="450"/>
        <end position="484"/>
    </location>
</feature>
<evidence type="ECO:0000256" key="1">
    <source>
        <dbReference type="SAM" id="Coils"/>
    </source>
</evidence>
<accession>A0ABT3E9X3</accession>
<sequence length="640" mass="74233">MNTKVKVIKASNTGARNRNALHFDLKRVAAYCRVSTDSKDQLESYKSQVDYYTNLIKNNKNWTLAGIYADEATTGTTATKRADFMRLISDCQNGDIDMIITKSISRFARNTLDTLKYVRLLKENNVGVVFEEENIDTLTMDGELLLTILSSVAQQEVENTSAHVKKGLKMKMEKGELIGFQGCLGYDYDPITKSISINEEEAKIVRYIFKRYLEGNGGSVIGRELEEQGYLTPRGKTKWSDTTVLGIIKNEKYIGDILMGKTFTVDPITKRRLANFGESDKYHIENHHEPIISKEDFEKAQEIRLRRAQNRNTIANKDRKREKLSRQYAFSSMLECGFCGEILSRRTWHTSSIYKKINWQCVKSTKKGKKYCPHSKGIQEAAIEKAFVESYRQLCHADSTVIDDFLKIVEEEINDNTLVKDLKKIENQLNRIISQEKKLVDLHLEDSIDEEVYAKKYKKLTKQKEELLDEKKTLELTIKDENSIKERLKQFKKVLENKEIIEEFNRPVFESIVDKVVVGRIDKDGTVHPYDLTFYFKTGIKDSQNSNDYKDKRKNAKDNYIDKLCSYKNDEDKKLCSQAKDNARGVRSVATTKQRVKILYFKHFFKHFVFIEKSAFDIKKVQKKYIDVNVCLYVDCVDKK</sequence>
<dbReference type="RefSeq" id="WP_070241755.1">
    <property type="nucleotide sequence ID" value="NZ_FMKB01000013.1"/>
</dbReference>
<dbReference type="InterPro" id="IPR036162">
    <property type="entry name" value="Resolvase-like_N_sf"/>
</dbReference>
<evidence type="ECO:0000259" key="2">
    <source>
        <dbReference type="PROSITE" id="PS51736"/>
    </source>
</evidence>
<dbReference type="PROSITE" id="PS51737">
    <property type="entry name" value="RECOMBINASE_DNA_BIND"/>
    <property type="match status" value="1"/>
</dbReference>
<feature type="domain" description="Recombinase" evidence="3">
    <location>
        <begin position="183"/>
        <end position="310"/>
    </location>
</feature>
<dbReference type="EMBL" id="JAPAHU010000009">
    <property type="protein sequence ID" value="MCW1042065.1"/>
    <property type="molecule type" value="Genomic_DNA"/>
</dbReference>
<dbReference type="Pfam" id="PF00239">
    <property type="entry name" value="Resolvase"/>
    <property type="match status" value="1"/>
</dbReference>
<dbReference type="CDD" id="cd00338">
    <property type="entry name" value="Ser_Recombinase"/>
    <property type="match status" value="1"/>
</dbReference>
<name>A0ABT3E9X3_STRAP</name>
<evidence type="ECO:0000259" key="3">
    <source>
        <dbReference type="PROSITE" id="PS51737"/>
    </source>
</evidence>
<keyword evidence="1" id="KW-0175">Coiled coil</keyword>
<dbReference type="InterPro" id="IPR025827">
    <property type="entry name" value="Zn_ribbon_recom_dom"/>
</dbReference>
<dbReference type="InterPro" id="IPR050639">
    <property type="entry name" value="SSR_resolvase"/>
</dbReference>
<proteinExistence type="predicted"/>
<evidence type="ECO:0000313" key="4">
    <source>
        <dbReference type="EMBL" id="MCW1042065.1"/>
    </source>
</evidence>
<dbReference type="PANTHER" id="PTHR30461">
    <property type="entry name" value="DNA-INVERTASE FROM LAMBDOID PROPHAGE"/>
    <property type="match status" value="1"/>
</dbReference>
<feature type="domain" description="Resolvase/invertase-type recombinase catalytic" evidence="2">
    <location>
        <begin position="27"/>
        <end position="175"/>
    </location>
</feature>
<dbReference type="InterPro" id="IPR011109">
    <property type="entry name" value="DNA_bind_recombinase_dom"/>
</dbReference>
<dbReference type="Gene3D" id="3.40.50.1390">
    <property type="entry name" value="Resolvase, N-terminal catalytic domain"/>
    <property type="match status" value="1"/>
</dbReference>
<dbReference type="PROSITE" id="PS51736">
    <property type="entry name" value="RECOMBINASES_3"/>
    <property type="match status" value="1"/>
</dbReference>
<dbReference type="Proteomes" id="UP001526076">
    <property type="component" value="Unassembled WGS sequence"/>
</dbReference>
<protein>
    <submittedName>
        <fullName evidence="4">Recombinase family protein</fullName>
    </submittedName>
</protein>
<dbReference type="Pfam" id="PF13408">
    <property type="entry name" value="Zn_ribbon_recom"/>
    <property type="match status" value="1"/>
</dbReference>
<dbReference type="InterPro" id="IPR006119">
    <property type="entry name" value="Resolv_N"/>
</dbReference>
<dbReference type="SMART" id="SM00857">
    <property type="entry name" value="Resolvase"/>
    <property type="match status" value="1"/>
</dbReference>
<reference evidence="4 5" key="1">
    <citation type="submission" date="2022-10" db="EMBL/GenBank/DDBJ databases">
        <title>Comparative genomic study of S. anginosus.</title>
        <authorList>
            <person name="Prasad A."/>
            <person name="Ene A."/>
            <person name="Jablonska S."/>
            <person name="Du J."/>
            <person name="Wolfe A.J."/>
            <person name="Putonti C."/>
        </authorList>
    </citation>
    <scope>NUCLEOTIDE SEQUENCE [LARGE SCALE GENOMIC DNA]</scope>
    <source>
        <strain evidence="4 5">UMB9231</strain>
    </source>
</reference>
<keyword evidence="5" id="KW-1185">Reference proteome</keyword>
<dbReference type="PANTHER" id="PTHR30461:SF23">
    <property type="entry name" value="DNA RECOMBINASE-RELATED"/>
    <property type="match status" value="1"/>
</dbReference>
<dbReference type="Gene3D" id="3.90.1750.20">
    <property type="entry name" value="Putative Large Serine Recombinase, Chain B, Domain 2"/>
    <property type="match status" value="1"/>
</dbReference>
<comment type="caution">
    <text evidence="4">The sequence shown here is derived from an EMBL/GenBank/DDBJ whole genome shotgun (WGS) entry which is preliminary data.</text>
</comment>
<dbReference type="Pfam" id="PF07508">
    <property type="entry name" value="Recombinase"/>
    <property type="match status" value="1"/>
</dbReference>
<gene>
    <name evidence="4" type="ORF">OJ597_06280</name>
</gene>
<evidence type="ECO:0000313" key="5">
    <source>
        <dbReference type="Proteomes" id="UP001526076"/>
    </source>
</evidence>